<dbReference type="RefSeq" id="WP_224039795.1">
    <property type="nucleotide sequence ID" value="NZ_CAJZAH010000001.1"/>
</dbReference>
<feature type="region of interest" description="Disordered" evidence="1">
    <location>
        <begin position="1"/>
        <end position="52"/>
    </location>
</feature>
<dbReference type="EMBL" id="CAJZAH010000001">
    <property type="protein sequence ID" value="CAG9167606.1"/>
    <property type="molecule type" value="Genomic_DNA"/>
</dbReference>
<evidence type="ECO:0000313" key="3">
    <source>
        <dbReference type="Proteomes" id="UP000721236"/>
    </source>
</evidence>
<gene>
    <name evidence="2" type="ORF">LMG21510_00792</name>
</gene>
<evidence type="ECO:0008006" key="4">
    <source>
        <dbReference type="Google" id="ProtNLM"/>
    </source>
</evidence>
<feature type="compositionally biased region" description="Basic and acidic residues" evidence="1">
    <location>
        <begin position="1"/>
        <end position="29"/>
    </location>
</feature>
<name>A0ABN7Y599_9BURK</name>
<proteinExistence type="predicted"/>
<protein>
    <recommendedName>
        <fullName evidence="4">Flagellar hook-length control protein FliK</fullName>
    </recommendedName>
</protein>
<dbReference type="Proteomes" id="UP000721236">
    <property type="component" value="Unassembled WGS sequence"/>
</dbReference>
<sequence length="181" mass="18998">MTAITVKRDAQARPAPDKAREPGHHEAESFGKLLGPRRRRAASGDDEFAQLGGLPLPFPGMWPLTAVHATQPSDDAACGRKSSTQAPPPPSVEAPANAAAVEAAANPARPVGAELRLRFTHGAWAGLEMQAALHAGEIVVKLKPATRLQQKRLTEASAALSGQILKESGEAVQLEIADATR</sequence>
<reference evidence="2 3" key="1">
    <citation type="submission" date="2021-08" db="EMBL/GenBank/DDBJ databases">
        <authorList>
            <person name="Peeters C."/>
        </authorList>
    </citation>
    <scope>NUCLEOTIDE SEQUENCE [LARGE SCALE GENOMIC DNA]</scope>
    <source>
        <strain evidence="2 3">LMG 21510</strain>
    </source>
</reference>
<comment type="caution">
    <text evidence="2">The sequence shown here is derived from an EMBL/GenBank/DDBJ whole genome shotgun (WGS) entry which is preliminary data.</text>
</comment>
<keyword evidence="3" id="KW-1185">Reference proteome</keyword>
<evidence type="ECO:0000313" key="2">
    <source>
        <dbReference type="EMBL" id="CAG9167606.1"/>
    </source>
</evidence>
<organism evidence="2 3">
    <name type="scientific">Cupriavidus respiraculi</name>
    <dbReference type="NCBI Taxonomy" id="195930"/>
    <lineage>
        <taxon>Bacteria</taxon>
        <taxon>Pseudomonadati</taxon>
        <taxon>Pseudomonadota</taxon>
        <taxon>Betaproteobacteria</taxon>
        <taxon>Burkholderiales</taxon>
        <taxon>Burkholderiaceae</taxon>
        <taxon>Cupriavidus</taxon>
    </lineage>
</organism>
<evidence type="ECO:0000256" key="1">
    <source>
        <dbReference type="SAM" id="MobiDB-lite"/>
    </source>
</evidence>
<accession>A0ABN7Y599</accession>
<feature type="region of interest" description="Disordered" evidence="1">
    <location>
        <begin position="72"/>
        <end position="101"/>
    </location>
</feature>